<evidence type="ECO:0000313" key="2">
    <source>
        <dbReference type="Proteomes" id="UP000004358"/>
    </source>
</evidence>
<gene>
    <name evidence="1" type="ORF">DSM3645_28007</name>
</gene>
<sequence length="82" mass="9105">MQVRVNAADFGSACLCPQKAAWGGLNRKDKEIIMPTILDLPLSDSTDFLDWNPDEIRDLVGPPASRLDDECFDDATYGDRFA</sequence>
<dbReference type="STRING" id="314230.DSM3645_28007"/>
<dbReference type="AlphaFoldDB" id="A3ZP27"/>
<dbReference type="HOGENOM" id="CLU_2551543_0_0_0"/>
<accession>A3ZP27</accession>
<comment type="caution">
    <text evidence="1">The sequence shown here is derived from an EMBL/GenBank/DDBJ whole genome shotgun (WGS) entry which is preliminary data.</text>
</comment>
<organism evidence="1 2">
    <name type="scientific">Blastopirellula marina DSM 3645</name>
    <dbReference type="NCBI Taxonomy" id="314230"/>
    <lineage>
        <taxon>Bacteria</taxon>
        <taxon>Pseudomonadati</taxon>
        <taxon>Planctomycetota</taxon>
        <taxon>Planctomycetia</taxon>
        <taxon>Pirellulales</taxon>
        <taxon>Pirellulaceae</taxon>
        <taxon>Blastopirellula</taxon>
    </lineage>
</organism>
<name>A3ZP27_9BACT</name>
<protein>
    <submittedName>
        <fullName evidence="1">Uncharacterized protein</fullName>
    </submittedName>
</protein>
<dbReference type="Proteomes" id="UP000004358">
    <property type="component" value="Unassembled WGS sequence"/>
</dbReference>
<proteinExistence type="predicted"/>
<evidence type="ECO:0000313" key="1">
    <source>
        <dbReference type="EMBL" id="EAQ81501.1"/>
    </source>
</evidence>
<dbReference type="EMBL" id="AANZ01000004">
    <property type="protein sequence ID" value="EAQ81501.1"/>
    <property type="molecule type" value="Genomic_DNA"/>
</dbReference>
<reference evidence="1 2" key="1">
    <citation type="submission" date="2006-02" db="EMBL/GenBank/DDBJ databases">
        <authorList>
            <person name="Amann R."/>
            <person name="Ferriera S."/>
            <person name="Johnson J."/>
            <person name="Kravitz S."/>
            <person name="Halpern A."/>
            <person name="Remington K."/>
            <person name="Beeson K."/>
            <person name="Tran B."/>
            <person name="Rogers Y.-H."/>
            <person name="Friedman R."/>
            <person name="Venter J.C."/>
        </authorList>
    </citation>
    <scope>NUCLEOTIDE SEQUENCE [LARGE SCALE GENOMIC DNA]</scope>
    <source>
        <strain evidence="1 2">DSM 3645</strain>
    </source>
</reference>